<dbReference type="Proteomes" id="UP001202328">
    <property type="component" value="Unassembled WGS sequence"/>
</dbReference>
<gene>
    <name evidence="1" type="ORF">MKW98_011153</name>
</gene>
<dbReference type="AlphaFoldDB" id="A0AAD4XYK1"/>
<reference evidence="1" key="1">
    <citation type="submission" date="2022-04" db="EMBL/GenBank/DDBJ databases">
        <title>A functionally conserved STORR gene fusion in Papaver species that diverged 16.8 million years ago.</title>
        <authorList>
            <person name="Catania T."/>
        </authorList>
    </citation>
    <scope>NUCLEOTIDE SEQUENCE</scope>
    <source>
        <strain evidence="1">S-188037</strain>
    </source>
</reference>
<accession>A0AAD4XYK1</accession>
<evidence type="ECO:0000313" key="1">
    <source>
        <dbReference type="EMBL" id="KAI3958465.1"/>
    </source>
</evidence>
<sequence>MQGELLRANKWMLQPQEQKLIVDIKKRPKQGAFSRSAANQNWGPKTDMSKSAFRGARADVRVGLQEFFLINVAQ</sequence>
<organism evidence="1 2">
    <name type="scientific">Papaver atlanticum</name>
    <dbReference type="NCBI Taxonomy" id="357466"/>
    <lineage>
        <taxon>Eukaryota</taxon>
        <taxon>Viridiplantae</taxon>
        <taxon>Streptophyta</taxon>
        <taxon>Embryophyta</taxon>
        <taxon>Tracheophyta</taxon>
        <taxon>Spermatophyta</taxon>
        <taxon>Magnoliopsida</taxon>
        <taxon>Ranunculales</taxon>
        <taxon>Papaveraceae</taxon>
        <taxon>Papaveroideae</taxon>
        <taxon>Papaver</taxon>
    </lineage>
</organism>
<dbReference type="EMBL" id="JAJJMB010001160">
    <property type="protein sequence ID" value="KAI3958465.1"/>
    <property type="molecule type" value="Genomic_DNA"/>
</dbReference>
<comment type="caution">
    <text evidence="1">The sequence shown here is derived from an EMBL/GenBank/DDBJ whole genome shotgun (WGS) entry which is preliminary data.</text>
</comment>
<protein>
    <submittedName>
        <fullName evidence="1">Uncharacterized protein</fullName>
    </submittedName>
</protein>
<proteinExistence type="predicted"/>
<name>A0AAD4XYK1_9MAGN</name>
<evidence type="ECO:0000313" key="2">
    <source>
        <dbReference type="Proteomes" id="UP001202328"/>
    </source>
</evidence>
<keyword evidence="2" id="KW-1185">Reference proteome</keyword>